<dbReference type="SUPFAM" id="SSF48371">
    <property type="entry name" value="ARM repeat"/>
    <property type="match status" value="1"/>
</dbReference>
<dbReference type="PANTHER" id="PTHR41291">
    <property type="entry name" value="DNA ALKYLATION REPAIR PROTEIN"/>
    <property type="match status" value="1"/>
</dbReference>
<sequence length="233" mass="25643">MPLSPASTPDEIVDHLRSLGSVENRACMARCRISTERALGISNAALRPIGKLLGQDHDRALALWATGIREARLLAIFTDKPKQVMRAQADAMAAGFDSWEVVDHAAHLFCAAGLAHQIIPAFAADEREFVRRTAFSMIATACLHLKKEPDPTFLGWLGLIEAHATDGRNFVKKAVNWALRQTGKRSVVLHAPAFGLAQKLATSPDRIARWIGTDAVRELSAPRTLERLEARRR</sequence>
<proteinExistence type="predicted"/>
<protein>
    <submittedName>
        <fullName evidence="1">DNA alkylation repair protein</fullName>
    </submittedName>
</protein>
<dbReference type="RefSeq" id="WP_188252709.1">
    <property type="nucleotide sequence ID" value="NZ_JABVCF010000001.1"/>
</dbReference>
<evidence type="ECO:0000313" key="2">
    <source>
        <dbReference type="Proteomes" id="UP000680348"/>
    </source>
</evidence>
<dbReference type="InterPro" id="IPR016024">
    <property type="entry name" value="ARM-type_fold"/>
</dbReference>
<name>A0A942DUW8_9HYPH</name>
<dbReference type="AlphaFoldDB" id="A0A942DUW8"/>
<dbReference type="PANTHER" id="PTHR41291:SF1">
    <property type="entry name" value="DNA ALKYLATION REPAIR PROTEIN"/>
    <property type="match status" value="1"/>
</dbReference>
<reference evidence="1" key="1">
    <citation type="submission" date="2021-04" db="EMBL/GenBank/DDBJ databases">
        <title>Pseudaminobacter soli sp. nov., isolated from paddy soil contaminated by heavy metals.</title>
        <authorList>
            <person name="Zhang K."/>
        </authorList>
    </citation>
    <scope>NUCLEOTIDE SEQUENCE</scope>
    <source>
        <strain evidence="1">19-2017</strain>
    </source>
</reference>
<dbReference type="Pfam" id="PF08713">
    <property type="entry name" value="DNA_alkylation"/>
    <property type="match status" value="1"/>
</dbReference>
<dbReference type="CDD" id="cd06561">
    <property type="entry name" value="AlkD_like"/>
    <property type="match status" value="1"/>
</dbReference>
<organism evidence="1 2">
    <name type="scientific">Pseudaminobacter soli</name>
    <name type="common">ex Zhang et al. 2022</name>
    <dbReference type="NCBI Taxonomy" id="2831468"/>
    <lineage>
        <taxon>Bacteria</taxon>
        <taxon>Pseudomonadati</taxon>
        <taxon>Pseudomonadota</taxon>
        <taxon>Alphaproteobacteria</taxon>
        <taxon>Hyphomicrobiales</taxon>
        <taxon>Phyllobacteriaceae</taxon>
        <taxon>Pseudaminobacter</taxon>
    </lineage>
</organism>
<dbReference type="InterPro" id="IPR014825">
    <property type="entry name" value="DNA_alkylation"/>
</dbReference>
<dbReference type="Proteomes" id="UP000680348">
    <property type="component" value="Unassembled WGS sequence"/>
</dbReference>
<comment type="caution">
    <text evidence="1">The sequence shown here is derived from an EMBL/GenBank/DDBJ whole genome shotgun (WGS) entry which is preliminary data.</text>
</comment>
<gene>
    <name evidence="1" type="ORF">KEU06_00700</name>
</gene>
<accession>A0A942DUW8</accession>
<dbReference type="EMBL" id="JAGWCR010000001">
    <property type="protein sequence ID" value="MBS3647144.1"/>
    <property type="molecule type" value="Genomic_DNA"/>
</dbReference>
<evidence type="ECO:0000313" key="1">
    <source>
        <dbReference type="EMBL" id="MBS3647144.1"/>
    </source>
</evidence>
<keyword evidence="2" id="KW-1185">Reference proteome</keyword>
<dbReference type="Gene3D" id="1.25.10.90">
    <property type="match status" value="1"/>
</dbReference>